<evidence type="ECO:0000313" key="3">
    <source>
        <dbReference type="Proteomes" id="UP001589716"/>
    </source>
</evidence>
<keyword evidence="1" id="KW-0732">Signal</keyword>
<evidence type="ECO:0000313" key="2">
    <source>
        <dbReference type="EMBL" id="MFB9558338.1"/>
    </source>
</evidence>
<reference evidence="2 3" key="1">
    <citation type="submission" date="2024-09" db="EMBL/GenBank/DDBJ databases">
        <authorList>
            <person name="Sun Q."/>
            <person name="Mori K."/>
        </authorList>
    </citation>
    <scope>NUCLEOTIDE SEQUENCE [LARGE SCALE GENOMIC DNA]</scope>
    <source>
        <strain evidence="2 3">JCM 4414</strain>
    </source>
</reference>
<feature type="signal peptide" evidence="1">
    <location>
        <begin position="1"/>
        <end position="20"/>
    </location>
</feature>
<dbReference type="RefSeq" id="WP_345483642.1">
    <property type="nucleotide sequence ID" value="NZ_BAAAWU010000001.1"/>
</dbReference>
<evidence type="ECO:0000256" key="1">
    <source>
        <dbReference type="SAM" id="SignalP"/>
    </source>
</evidence>
<feature type="chain" id="PRO_5046240448" evidence="1">
    <location>
        <begin position="21"/>
        <end position="105"/>
    </location>
</feature>
<accession>A0ABV5QZV3</accession>
<comment type="caution">
    <text evidence="2">The sequence shown here is derived from an EMBL/GenBank/DDBJ whole genome shotgun (WGS) entry which is preliminary data.</text>
</comment>
<name>A0ABV5QZV3_9ACTN</name>
<protein>
    <submittedName>
        <fullName evidence="2">Uncharacterized protein</fullName>
    </submittedName>
</protein>
<dbReference type="EMBL" id="JBHMCT010000020">
    <property type="protein sequence ID" value="MFB9558338.1"/>
    <property type="molecule type" value="Genomic_DNA"/>
</dbReference>
<gene>
    <name evidence="2" type="ORF">ACFFTP_29645</name>
</gene>
<dbReference type="Proteomes" id="UP001589716">
    <property type="component" value="Unassembled WGS sequence"/>
</dbReference>
<proteinExistence type="predicted"/>
<keyword evidence="3" id="KW-1185">Reference proteome</keyword>
<organism evidence="2 3">
    <name type="scientific">Streptomyces roseoviridis</name>
    <dbReference type="NCBI Taxonomy" id="67361"/>
    <lineage>
        <taxon>Bacteria</taxon>
        <taxon>Bacillati</taxon>
        <taxon>Actinomycetota</taxon>
        <taxon>Actinomycetes</taxon>
        <taxon>Kitasatosporales</taxon>
        <taxon>Streptomycetaceae</taxon>
        <taxon>Streptomyces</taxon>
    </lineage>
</organism>
<sequence length="105" mass="10711">MKKIYSGLAAAALMSSVLMAAPAVASAPGATGERAAAACQTWHDNAGPGGAGRYHAKCAGSGKYVKATVRCANGSTATSSWRWEYAKAECPYGVDSRSGSYSTRS</sequence>